<comment type="caution">
    <text evidence="2">The sequence shown here is derived from an EMBL/GenBank/DDBJ whole genome shotgun (WGS) entry which is preliminary data.</text>
</comment>
<dbReference type="AlphaFoldDB" id="A0A9D4GQ89"/>
<gene>
    <name evidence="2" type="ORF">DPMN_122885</name>
</gene>
<dbReference type="Proteomes" id="UP000828390">
    <property type="component" value="Unassembled WGS sequence"/>
</dbReference>
<feature type="compositionally biased region" description="Polar residues" evidence="1">
    <location>
        <begin position="100"/>
        <end position="122"/>
    </location>
</feature>
<name>A0A9D4GQ89_DREPO</name>
<keyword evidence="3" id="KW-1185">Reference proteome</keyword>
<evidence type="ECO:0000313" key="2">
    <source>
        <dbReference type="EMBL" id="KAH3821125.1"/>
    </source>
</evidence>
<evidence type="ECO:0000313" key="3">
    <source>
        <dbReference type="Proteomes" id="UP000828390"/>
    </source>
</evidence>
<evidence type="ECO:0000256" key="1">
    <source>
        <dbReference type="SAM" id="MobiDB-lite"/>
    </source>
</evidence>
<sequence length="128" mass="13699">MKMINCSQCGMCSPGLEADAHNCIRVPEAGQHIPLSNSFLLQALKQSQVLAGSSVTLDSAFSSARVYNDETVTGVCTNCSKFCKIDDGIVTLLHKTSAAEESSQRTTVDSQQSLDDNISNINPYGPEI</sequence>
<accession>A0A9D4GQ89</accession>
<dbReference type="EMBL" id="JAIWYP010000005">
    <property type="protein sequence ID" value="KAH3821125.1"/>
    <property type="molecule type" value="Genomic_DNA"/>
</dbReference>
<organism evidence="2 3">
    <name type="scientific">Dreissena polymorpha</name>
    <name type="common">Zebra mussel</name>
    <name type="synonym">Mytilus polymorpha</name>
    <dbReference type="NCBI Taxonomy" id="45954"/>
    <lineage>
        <taxon>Eukaryota</taxon>
        <taxon>Metazoa</taxon>
        <taxon>Spiralia</taxon>
        <taxon>Lophotrochozoa</taxon>
        <taxon>Mollusca</taxon>
        <taxon>Bivalvia</taxon>
        <taxon>Autobranchia</taxon>
        <taxon>Heteroconchia</taxon>
        <taxon>Euheterodonta</taxon>
        <taxon>Imparidentia</taxon>
        <taxon>Neoheterodontei</taxon>
        <taxon>Myida</taxon>
        <taxon>Dreissenoidea</taxon>
        <taxon>Dreissenidae</taxon>
        <taxon>Dreissena</taxon>
    </lineage>
</organism>
<reference evidence="2" key="2">
    <citation type="submission" date="2020-11" db="EMBL/GenBank/DDBJ databases">
        <authorList>
            <person name="McCartney M.A."/>
            <person name="Auch B."/>
            <person name="Kono T."/>
            <person name="Mallez S."/>
            <person name="Becker A."/>
            <person name="Gohl D.M."/>
            <person name="Silverstein K.A.T."/>
            <person name="Koren S."/>
            <person name="Bechman K.B."/>
            <person name="Herman A."/>
            <person name="Abrahante J.E."/>
            <person name="Garbe J."/>
        </authorList>
    </citation>
    <scope>NUCLEOTIDE SEQUENCE</scope>
    <source>
        <strain evidence="2">Duluth1</strain>
        <tissue evidence="2">Whole animal</tissue>
    </source>
</reference>
<protein>
    <submittedName>
        <fullName evidence="2">Uncharacterized protein</fullName>
    </submittedName>
</protein>
<feature type="region of interest" description="Disordered" evidence="1">
    <location>
        <begin position="100"/>
        <end position="128"/>
    </location>
</feature>
<reference evidence="2" key="1">
    <citation type="journal article" date="2019" name="bioRxiv">
        <title>The Genome of the Zebra Mussel, Dreissena polymorpha: A Resource for Invasive Species Research.</title>
        <authorList>
            <person name="McCartney M.A."/>
            <person name="Auch B."/>
            <person name="Kono T."/>
            <person name="Mallez S."/>
            <person name="Zhang Y."/>
            <person name="Obille A."/>
            <person name="Becker A."/>
            <person name="Abrahante J.E."/>
            <person name="Garbe J."/>
            <person name="Badalamenti J.P."/>
            <person name="Herman A."/>
            <person name="Mangelson H."/>
            <person name="Liachko I."/>
            <person name="Sullivan S."/>
            <person name="Sone E.D."/>
            <person name="Koren S."/>
            <person name="Silverstein K.A.T."/>
            <person name="Beckman K.B."/>
            <person name="Gohl D.M."/>
        </authorList>
    </citation>
    <scope>NUCLEOTIDE SEQUENCE</scope>
    <source>
        <strain evidence="2">Duluth1</strain>
        <tissue evidence="2">Whole animal</tissue>
    </source>
</reference>
<proteinExistence type="predicted"/>